<sequence length="224" mass="25533">MKGALITTDMCSRGLDIKGINWVINFDCPDGVKSYIHRVGRTARYKSDGFALLFLLPPEIKMVSIIKEAKIPIVKVKTKFASEQILEKRFASFLAEDEALKYLAQKAVVCYIRSLTKTKNGRQILDKIDFEKMCKSMGLPNAPSVSFKRKKVFSNEMESSLKRLLEDNNSNAELNLDDDTKQNVGRSKIERLLKRENKTVYSKEKNDLRKDSEDDSDFFSASAE</sequence>
<keyword evidence="4 6" id="KW-0067">ATP-binding</keyword>
<keyword evidence="3 6" id="KW-0347">Helicase</keyword>
<protein>
    <recommendedName>
        <fullName evidence="6">ATP-dependent RNA helicase</fullName>
        <ecNumber evidence="6">3.6.4.13</ecNumber>
    </recommendedName>
</protein>
<dbReference type="GO" id="GO:0016787">
    <property type="term" value="F:hydrolase activity"/>
    <property type="evidence" value="ECO:0007669"/>
    <property type="project" value="UniProtKB-KW"/>
</dbReference>
<dbReference type="SMART" id="SM01178">
    <property type="entry name" value="DUF4217"/>
    <property type="match status" value="1"/>
</dbReference>
<proteinExistence type="inferred from homology"/>
<evidence type="ECO:0000256" key="2">
    <source>
        <dbReference type="ARBA" id="ARBA00022801"/>
    </source>
</evidence>
<keyword evidence="1 6" id="KW-0547">Nucleotide-binding</keyword>
<dbReference type="PROSITE" id="PS51194">
    <property type="entry name" value="HELICASE_CTER"/>
    <property type="match status" value="1"/>
</dbReference>
<keyword evidence="10" id="KW-1185">Reference proteome</keyword>
<dbReference type="GO" id="GO:0003724">
    <property type="term" value="F:RNA helicase activity"/>
    <property type="evidence" value="ECO:0007669"/>
    <property type="project" value="UniProtKB-EC"/>
</dbReference>
<comment type="domain">
    <text evidence="6">The Q motif is unique to and characteristic of the DEAD box family of RNA helicases and controls ATP binding and hydrolysis.</text>
</comment>
<evidence type="ECO:0000256" key="1">
    <source>
        <dbReference type="ARBA" id="ARBA00022741"/>
    </source>
</evidence>
<reference evidence="9 10" key="1">
    <citation type="journal article" date="2024" name="BMC Biol.">
        <title>Comparative genomics of Ascetosporea gives new insight into the evolutionary basis for animal parasitism in Rhizaria.</title>
        <authorList>
            <person name="Hiltunen Thoren M."/>
            <person name="Onut-Brannstrom I."/>
            <person name="Alfjorden A."/>
            <person name="Peckova H."/>
            <person name="Swords F."/>
            <person name="Hooper C."/>
            <person name="Holzer A.S."/>
            <person name="Bass D."/>
            <person name="Burki F."/>
        </authorList>
    </citation>
    <scope>NUCLEOTIDE SEQUENCE [LARGE SCALE GENOMIC DNA]</scope>
    <source>
        <strain evidence="9">20-A016</strain>
    </source>
</reference>
<dbReference type="Pfam" id="PF13959">
    <property type="entry name" value="CTE_SPB4"/>
    <property type="match status" value="1"/>
</dbReference>
<dbReference type="Pfam" id="PF00271">
    <property type="entry name" value="Helicase_C"/>
    <property type="match status" value="1"/>
</dbReference>
<dbReference type="InterPro" id="IPR027417">
    <property type="entry name" value="P-loop_NTPase"/>
</dbReference>
<dbReference type="InterPro" id="IPR001650">
    <property type="entry name" value="Helicase_C-like"/>
</dbReference>
<dbReference type="Gene3D" id="3.40.50.300">
    <property type="entry name" value="P-loop containing nucleotide triphosphate hydrolases"/>
    <property type="match status" value="1"/>
</dbReference>
<keyword evidence="2 6" id="KW-0378">Hydrolase</keyword>
<evidence type="ECO:0000259" key="8">
    <source>
        <dbReference type="PROSITE" id="PS51194"/>
    </source>
</evidence>
<evidence type="ECO:0000256" key="6">
    <source>
        <dbReference type="RuleBase" id="RU365068"/>
    </source>
</evidence>
<dbReference type="Proteomes" id="UP001439008">
    <property type="component" value="Unassembled WGS sequence"/>
</dbReference>
<dbReference type="InterPro" id="IPR025313">
    <property type="entry name" value="SPB4-like_CTE"/>
</dbReference>
<feature type="domain" description="Helicase C-terminal" evidence="8">
    <location>
        <begin position="1"/>
        <end position="87"/>
    </location>
</feature>
<evidence type="ECO:0000256" key="5">
    <source>
        <dbReference type="ARBA" id="ARBA00022884"/>
    </source>
</evidence>
<dbReference type="PANTHER" id="PTHR24031">
    <property type="entry name" value="RNA HELICASE"/>
    <property type="match status" value="1"/>
</dbReference>
<comment type="catalytic activity">
    <reaction evidence="6">
        <text>ATP + H2O = ADP + phosphate + H(+)</text>
        <dbReference type="Rhea" id="RHEA:13065"/>
        <dbReference type="ChEBI" id="CHEBI:15377"/>
        <dbReference type="ChEBI" id="CHEBI:15378"/>
        <dbReference type="ChEBI" id="CHEBI:30616"/>
        <dbReference type="ChEBI" id="CHEBI:43474"/>
        <dbReference type="ChEBI" id="CHEBI:456216"/>
        <dbReference type="EC" id="3.6.4.13"/>
    </reaction>
</comment>
<evidence type="ECO:0000256" key="4">
    <source>
        <dbReference type="ARBA" id="ARBA00022840"/>
    </source>
</evidence>
<dbReference type="EC" id="3.6.4.13" evidence="6"/>
<gene>
    <name evidence="9" type="primary">DBP4_2</name>
    <name evidence="9" type="ORF">MHBO_001109</name>
</gene>
<comment type="function">
    <text evidence="6">RNA helicase.</text>
</comment>
<evidence type="ECO:0000256" key="3">
    <source>
        <dbReference type="ARBA" id="ARBA00022806"/>
    </source>
</evidence>
<evidence type="ECO:0000313" key="10">
    <source>
        <dbReference type="Proteomes" id="UP001439008"/>
    </source>
</evidence>
<keyword evidence="5 6" id="KW-0694">RNA-binding</keyword>
<comment type="similarity">
    <text evidence="6">Belongs to the DEAD box helicase family.</text>
</comment>
<dbReference type="EMBL" id="JBDODL010000239">
    <property type="protein sequence ID" value="MES1919249.1"/>
    <property type="molecule type" value="Genomic_DNA"/>
</dbReference>
<evidence type="ECO:0000313" key="9">
    <source>
        <dbReference type="EMBL" id="MES1919249.1"/>
    </source>
</evidence>
<accession>A0ABV2AHT6</accession>
<name>A0ABV2AHT6_9EUKA</name>
<comment type="caution">
    <text evidence="9">The sequence shown here is derived from an EMBL/GenBank/DDBJ whole genome shotgun (WGS) entry which is preliminary data.</text>
</comment>
<feature type="compositionally biased region" description="Basic and acidic residues" evidence="7">
    <location>
        <begin position="202"/>
        <end position="212"/>
    </location>
</feature>
<organism evidence="9 10">
    <name type="scientific">Bonamia ostreae</name>
    <dbReference type="NCBI Taxonomy" id="126728"/>
    <lineage>
        <taxon>Eukaryota</taxon>
        <taxon>Sar</taxon>
        <taxon>Rhizaria</taxon>
        <taxon>Endomyxa</taxon>
        <taxon>Ascetosporea</taxon>
        <taxon>Haplosporida</taxon>
        <taxon>Bonamia</taxon>
    </lineage>
</organism>
<evidence type="ECO:0000256" key="7">
    <source>
        <dbReference type="SAM" id="MobiDB-lite"/>
    </source>
</evidence>
<feature type="region of interest" description="Disordered" evidence="7">
    <location>
        <begin position="202"/>
        <end position="224"/>
    </location>
</feature>
<dbReference type="SUPFAM" id="SSF52540">
    <property type="entry name" value="P-loop containing nucleoside triphosphate hydrolases"/>
    <property type="match status" value="1"/>
</dbReference>